<feature type="transmembrane region" description="Helical" evidence="4">
    <location>
        <begin position="38"/>
        <end position="61"/>
    </location>
</feature>
<name>A0A210PHH4_MIZYE</name>
<dbReference type="Gene3D" id="3.40.720.10">
    <property type="entry name" value="Alkaline Phosphatase, subunit A"/>
    <property type="match status" value="3"/>
</dbReference>
<dbReference type="SUPFAM" id="SSF54060">
    <property type="entry name" value="His-Me finger endonucleases"/>
    <property type="match status" value="3"/>
</dbReference>
<dbReference type="OrthoDB" id="415411at2759"/>
<keyword evidence="8" id="KW-1185">Reference proteome</keyword>
<dbReference type="InterPro" id="IPR001604">
    <property type="entry name" value="Endo_G_ENPP1-like_dom"/>
</dbReference>
<feature type="compositionally biased region" description="Polar residues" evidence="3">
    <location>
        <begin position="72"/>
        <end position="89"/>
    </location>
</feature>
<dbReference type="Pfam" id="PF01223">
    <property type="entry name" value="Endonuclease_NS"/>
    <property type="match status" value="2"/>
</dbReference>
<evidence type="ECO:0000256" key="1">
    <source>
        <dbReference type="ARBA" id="ARBA00022801"/>
    </source>
</evidence>
<dbReference type="InterPro" id="IPR044929">
    <property type="entry name" value="DNA/RNA_non-sp_Endonuclease_sf"/>
</dbReference>
<dbReference type="Gene3D" id="3.30.1360.180">
    <property type="match status" value="3"/>
</dbReference>
<feature type="domain" description="DNA/RNA non-specific endonuclease/pyrophosphatase/phosphodiesterase" evidence="6">
    <location>
        <begin position="627"/>
        <end position="842"/>
    </location>
</feature>
<dbReference type="GO" id="GO:0046872">
    <property type="term" value="F:metal ion binding"/>
    <property type="evidence" value="ECO:0007669"/>
    <property type="project" value="InterPro"/>
</dbReference>
<keyword evidence="4" id="KW-0472">Membrane</keyword>
<dbReference type="InterPro" id="IPR002591">
    <property type="entry name" value="Phosphodiest/P_Trfase"/>
</dbReference>
<dbReference type="InterPro" id="IPR017850">
    <property type="entry name" value="Alkaline_phosphatase_core_sf"/>
</dbReference>
<sequence length="2199" mass="248170">MGRNNFQLQVIDGDTNSRDGSTYQLVGSLRLRKRRNRYIYIGLFVATVCGLAIGLGLGLGLQKHNDNASNTNGVGSAAKSQKIQQNGESTKGPLPVTVAASVPPPTTTTVAKETVHPSTKTTKATTLPTLSTVPTTSSPPGLTTHKTGAQTWMDQPCEANKKSCPWHEGRTPPLLLVSLDGFRAEYLHRNMTPTIERLRDCGVHTPYMRATYPTLTFPNHYTIVTGLYPESHGIVDNNMYDPVINQTFTLYGSVKYGPQWWGGEPIWTTAKKQGKKSASMFWVGSDVNISGIQPDTWRMYDGSVTFEERVDTVLGWLSLTDDQRPDLITLYFDEPDHSGHGSGPVSSKVNSMLTRVDQVIARLMEGLYSRDIHNCVNLIILADHGMEATSCDRKVELSTYVKTNEVLVFDGTIGRVHKDFHQQKIGKEYVVVKNTTVMTEAALLKRLECKSGHFHAFSQQDIPVRHHYSNNPRIGDVILDVQAKWTVSRKRSSFCLQGNHGYDNLYKSMQALFLAHGPGFKVNYTTKPFENIELYNMMSDLLEIVPSSNNGTTGSLDDMLKNPQTRDQPNLSKCPKCNTHIAIGPQQALCGCDNMLPTSTTASVRSYTPLFGAPVTTHSGLQICELDQGNFRTGYSKLFHTPVWSTFTLTRKQNVSLLDDACVLLDQRLPKVSCDSYHGNNITQVFLYNPGFDTIQTESRLHTNTVPMYRGFYSGIWRYVWTLISDYNRQSQGIQVTAGPVFDHNSDGLWEGITNSTRFVDAGKTVAIPSHYFIILVRCSEPLVNVSSCDVDKLDTMTFIIPHLDREPNCLPDEDYLAQHVARIRDVELQTGLDFFSDLDVVRSVKLRTHLATQVWAVKDLALHWSELACSDHSTGQCKGKKPLLLISLDGFRADYIQRNITPVIHKMRQCGVHTPYMRATFPTVTFPNHYTIVTGLYPESHGIISNKMYDEHIGKYFTLGSWTKMDPRWWGGEPIWITAKKQNKKTATYFWPGSDVNISGTYPDYWKPYKGSAGYPERVSEVLDWLTMPENEKPDMVTLYFDQPDHAGHQQGPESGLLNERLRTMDMMVGRLMDGLYQQNLHDCVNIIIIADHGFDDTSCNQIVDLSKHINTSQVLISSGTFGRIETKYSGPRKNIKINENPVPVSALVDKLMCNTSVMKVFTKETAPKRFHYLNNPRVGDILLDMADRWLVSTNSYYSNCDGGNHGWDNIFKSMHALFLAHGPAFKQNMTIRPFENIELYNLMSELLDIDPAPNNGTLGTLDHVLVKNSTRGQLMMPQVPVCQSGQVPTPSLCGQNQSSPDLHLPRIVLNQTSVCQLNYPKQITVYDTMLKSPLYTTFTLTDQMVRNTSSEDVCIMDRLENLWLYQPNYPHFYTEIWNFTRGLIKQYALQYGNLTVTLGPVYDHDGDGLADTNRSSEATGEESSPSPSHVFVVMMRCALPGQVYPCGGDDASILIQSLVLPYLNFTPNCLYLADYLKDNIARVRDVELLTGLNFFVEGRFSVSEAARLRTHLSEKLWPSQSLRTWLDSPCPVAEDSCTSSYRPLILISLDGFRADYLLRNFTPYIGRLSRCGTRAPYMRSVFPTKTFPNHYSIVTGLYPESHGIVDNSMFDSNLDSTFKIGGSAFNQQWWQGEPIWRTVMNNNKTAATFFWPGSDVKVNGTYPTYFRRYDQNVAYDNRVQQVLNWVTNEKPDLITLYFDEPDQSGHKYGPDNIVKIGLALERVDAAIGQLMEGLMHRGLHNCVNILLIADHGMSSISCDRLVLMEDYLSNTTLSKMHLFPGTFGRINNLYSQKTSRSKLRPVSDPVPTTDIMTNLTCHPHFKVFTKTTLPKRHHYANNPRIDDIIIDVEDEWLVTDRPPKRSARAFCTGGSHGYDNTYKSMQALFLAHGPVFNQNLTVKSFENIELYNLMTDVLGIRPAPNNGTEGSLNHVLRNPRPMPTATPIQNYTDWTMGTVIESFIQESLRYRSQCLDRCSITTNTNQTKVNTEDQHVLFGRPSLQISHTQTSVYIKSYPSHVTAYSTSLLAPLWVSYTQTSSPSPEADYPTCILRGLDRPQCEATSFTQNSRQYTWTPLYRTAVTYSWESLISLNFVPMLENFRRGIWRSVQNLTDRYTQDYGVVNVMTGPIFDYNTDGHKDEPTSVLRRNTTVSIPTHFFYIISRCDDQNLTTCPPEHLITLSFILPHTDSITNCQGERAL</sequence>
<dbReference type="Gene3D" id="3.40.570.10">
    <property type="entry name" value="Extracellular Endonuclease, subunit A"/>
    <property type="match status" value="3"/>
</dbReference>
<dbReference type="InterPro" id="IPR044925">
    <property type="entry name" value="His-Me_finger_sf"/>
</dbReference>
<evidence type="ECO:0000256" key="2">
    <source>
        <dbReference type="ARBA" id="ARBA00023180"/>
    </source>
</evidence>
<gene>
    <name evidence="7" type="ORF">KP79_PYT08094</name>
</gene>
<organism evidence="7 8">
    <name type="scientific">Mizuhopecten yessoensis</name>
    <name type="common">Japanese scallop</name>
    <name type="synonym">Patinopecten yessoensis</name>
    <dbReference type="NCBI Taxonomy" id="6573"/>
    <lineage>
        <taxon>Eukaryota</taxon>
        <taxon>Metazoa</taxon>
        <taxon>Spiralia</taxon>
        <taxon>Lophotrochozoa</taxon>
        <taxon>Mollusca</taxon>
        <taxon>Bivalvia</taxon>
        <taxon>Autobranchia</taxon>
        <taxon>Pteriomorphia</taxon>
        <taxon>Pectinida</taxon>
        <taxon>Pectinoidea</taxon>
        <taxon>Pectinidae</taxon>
        <taxon>Mizuhopecten</taxon>
    </lineage>
</organism>
<dbReference type="GO" id="GO:0016787">
    <property type="term" value="F:hydrolase activity"/>
    <property type="evidence" value="ECO:0007669"/>
    <property type="project" value="UniProtKB-KW"/>
</dbReference>
<protein>
    <submittedName>
        <fullName evidence="7">Ectonucleotide pyrophosphatase/phosphodiesterase family member 3</fullName>
    </submittedName>
</protein>
<keyword evidence="4" id="KW-0812">Transmembrane</keyword>
<evidence type="ECO:0000259" key="6">
    <source>
        <dbReference type="SMART" id="SM00892"/>
    </source>
</evidence>
<dbReference type="Proteomes" id="UP000242188">
    <property type="component" value="Unassembled WGS sequence"/>
</dbReference>
<keyword evidence="2" id="KW-0325">Glycoprotein</keyword>
<accession>A0A210PHH4</accession>
<dbReference type="PANTHER" id="PTHR10151">
    <property type="entry name" value="ECTONUCLEOTIDE PYROPHOSPHATASE/PHOSPHODIESTERASE"/>
    <property type="match status" value="1"/>
</dbReference>
<comment type="caution">
    <text evidence="7">The sequence shown here is derived from an EMBL/GenBank/DDBJ whole genome shotgun (WGS) entry which is preliminary data.</text>
</comment>
<evidence type="ECO:0000313" key="8">
    <source>
        <dbReference type="Proteomes" id="UP000242188"/>
    </source>
</evidence>
<proteinExistence type="predicted"/>
<dbReference type="SMART" id="SM00892">
    <property type="entry name" value="Endonuclease_NS"/>
    <property type="match status" value="2"/>
</dbReference>
<feature type="domain" description="ENPP1-3/EXOG-like endonuclease/phosphodiesterase" evidence="5">
    <location>
        <begin position="628"/>
        <end position="842"/>
    </location>
</feature>
<evidence type="ECO:0000256" key="4">
    <source>
        <dbReference type="SAM" id="Phobius"/>
    </source>
</evidence>
<keyword evidence="1" id="KW-0378">Hydrolase</keyword>
<feature type="region of interest" description="Disordered" evidence="3">
    <location>
        <begin position="72"/>
        <end position="150"/>
    </location>
</feature>
<evidence type="ECO:0000259" key="5">
    <source>
        <dbReference type="SMART" id="SM00477"/>
    </source>
</evidence>
<dbReference type="Pfam" id="PF01663">
    <property type="entry name" value="Phosphodiest"/>
    <property type="match status" value="3"/>
</dbReference>
<dbReference type="EMBL" id="NEDP02076697">
    <property type="protein sequence ID" value="OWF35917.1"/>
    <property type="molecule type" value="Genomic_DNA"/>
</dbReference>
<keyword evidence="4" id="KW-1133">Transmembrane helix</keyword>
<reference evidence="7 8" key="1">
    <citation type="journal article" date="2017" name="Nat. Ecol. Evol.">
        <title>Scallop genome provides insights into evolution of bilaterian karyotype and development.</title>
        <authorList>
            <person name="Wang S."/>
            <person name="Zhang J."/>
            <person name="Jiao W."/>
            <person name="Li J."/>
            <person name="Xun X."/>
            <person name="Sun Y."/>
            <person name="Guo X."/>
            <person name="Huan P."/>
            <person name="Dong B."/>
            <person name="Zhang L."/>
            <person name="Hu X."/>
            <person name="Sun X."/>
            <person name="Wang J."/>
            <person name="Zhao C."/>
            <person name="Wang Y."/>
            <person name="Wang D."/>
            <person name="Huang X."/>
            <person name="Wang R."/>
            <person name="Lv J."/>
            <person name="Li Y."/>
            <person name="Zhang Z."/>
            <person name="Liu B."/>
            <person name="Lu W."/>
            <person name="Hui Y."/>
            <person name="Liang J."/>
            <person name="Zhou Z."/>
            <person name="Hou R."/>
            <person name="Li X."/>
            <person name="Liu Y."/>
            <person name="Li H."/>
            <person name="Ning X."/>
            <person name="Lin Y."/>
            <person name="Zhao L."/>
            <person name="Xing Q."/>
            <person name="Dou J."/>
            <person name="Li Y."/>
            <person name="Mao J."/>
            <person name="Guo H."/>
            <person name="Dou H."/>
            <person name="Li T."/>
            <person name="Mu C."/>
            <person name="Jiang W."/>
            <person name="Fu Q."/>
            <person name="Fu X."/>
            <person name="Miao Y."/>
            <person name="Liu J."/>
            <person name="Yu Q."/>
            <person name="Li R."/>
            <person name="Liao H."/>
            <person name="Li X."/>
            <person name="Kong Y."/>
            <person name="Jiang Z."/>
            <person name="Chourrout D."/>
            <person name="Li R."/>
            <person name="Bao Z."/>
        </authorList>
    </citation>
    <scope>NUCLEOTIDE SEQUENCE [LARGE SCALE GENOMIC DNA]</scope>
    <source>
        <strain evidence="7 8">PY_sf001</strain>
    </source>
</reference>
<evidence type="ECO:0000313" key="7">
    <source>
        <dbReference type="EMBL" id="OWF35917.1"/>
    </source>
</evidence>
<dbReference type="CDD" id="cd16018">
    <property type="entry name" value="Enpp"/>
    <property type="match status" value="3"/>
</dbReference>
<dbReference type="PANTHER" id="PTHR10151:SF114">
    <property type="entry name" value="ECTONUCLEOTIDE PYROPHOSPHATASE_PHOSPHODIESTERASE C27A7.3"/>
    <property type="match status" value="1"/>
</dbReference>
<feature type="compositionally biased region" description="Low complexity" evidence="3">
    <location>
        <begin position="93"/>
        <end position="144"/>
    </location>
</feature>
<dbReference type="InterPro" id="IPR020821">
    <property type="entry name" value="ENPP1-3/EXOG-like_nuc-like"/>
</dbReference>
<dbReference type="GO" id="GO:0003676">
    <property type="term" value="F:nucleic acid binding"/>
    <property type="evidence" value="ECO:0007669"/>
    <property type="project" value="InterPro"/>
</dbReference>
<feature type="domain" description="DNA/RNA non-specific endonuclease/pyrophosphatase/phosphodiesterase" evidence="6">
    <location>
        <begin position="2014"/>
        <end position="2199"/>
    </location>
</feature>
<dbReference type="SMART" id="SM00477">
    <property type="entry name" value="NUC"/>
    <property type="match status" value="1"/>
</dbReference>
<evidence type="ECO:0000256" key="3">
    <source>
        <dbReference type="SAM" id="MobiDB-lite"/>
    </source>
</evidence>
<dbReference type="SUPFAM" id="SSF53649">
    <property type="entry name" value="Alkaline phosphatase-like"/>
    <property type="match status" value="3"/>
</dbReference>